<dbReference type="EMBL" id="BKCJ010002553">
    <property type="protein sequence ID" value="GEU49357.1"/>
    <property type="molecule type" value="Genomic_DNA"/>
</dbReference>
<comment type="caution">
    <text evidence="1">The sequence shown here is derived from an EMBL/GenBank/DDBJ whole genome shotgun (WGS) entry which is preliminary data.</text>
</comment>
<dbReference type="AlphaFoldDB" id="A0A6L2KKT5"/>
<evidence type="ECO:0000313" key="1">
    <source>
        <dbReference type="EMBL" id="GEU49357.1"/>
    </source>
</evidence>
<sequence length="285" mass="33056">MISLGQNNTLAEYMILYGADNRPPMLDKDLYESWKSGVQLYIQNREHERMILESVKHGPLIWPMIKENRTSIHLLIITELPRIYGREFNYLCKTKDLDTYDSEYDDISNAKEILMDKISNYGYDVISEEKIALKEKVDSLVTDINKRTKSKLQPDKTEHEMESVEKSKANQVKVKDGAKELLNGPTRTHLMGQANNLPRSEFIVTLIREFIEIDVIVKLLSLSLSTFHDRLCHLAILCLDHHAHTLHHLENFLTISLERIDILKEDLVYQSLRKSLSLCLSFLDS</sequence>
<accession>A0A6L2KKT5</accession>
<reference evidence="1" key="1">
    <citation type="journal article" date="2019" name="Sci. Rep.">
        <title>Draft genome of Tanacetum cinerariifolium, the natural source of mosquito coil.</title>
        <authorList>
            <person name="Yamashiro T."/>
            <person name="Shiraishi A."/>
            <person name="Satake H."/>
            <person name="Nakayama K."/>
        </authorList>
    </citation>
    <scope>NUCLEOTIDE SEQUENCE</scope>
</reference>
<proteinExistence type="predicted"/>
<organism evidence="1">
    <name type="scientific">Tanacetum cinerariifolium</name>
    <name type="common">Dalmatian daisy</name>
    <name type="synonym">Chrysanthemum cinerariifolium</name>
    <dbReference type="NCBI Taxonomy" id="118510"/>
    <lineage>
        <taxon>Eukaryota</taxon>
        <taxon>Viridiplantae</taxon>
        <taxon>Streptophyta</taxon>
        <taxon>Embryophyta</taxon>
        <taxon>Tracheophyta</taxon>
        <taxon>Spermatophyta</taxon>
        <taxon>Magnoliopsida</taxon>
        <taxon>eudicotyledons</taxon>
        <taxon>Gunneridae</taxon>
        <taxon>Pentapetalae</taxon>
        <taxon>asterids</taxon>
        <taxon>campanulids</taxon>
        <taxon>Asterales</taxon>
        <taxon>Asteraceae</taxon>
        <taxon>Asteroideae</taxon>
        <taxon>Anthemideae</taxon>
        <taxon>Anthemidinae</taxon>
        <taxon>Tanacetum</taxon>
    </lineage>
</organism>
<protein>
    <submittedName>
        <fullName evidence="1">Uncharacterized protein</fullName>
    </submittedName>
</protein>
<gene>
    <name evidence="1" type="ORF">Tci_021335</name>
</gene>
<name>A0A6L2KKT5_TANCI</name>